<evidence type="ECO:0000313" key="2">
    <source>
        <dbReference type="EMBL" id="CAA6803807.1"/>
    </source>
</evidence>
<proteinExistence type="predicted"/>
<evidence type="ECO:0000259" key="1">
    <source>
        <dbReference type="Pfam" id="PF12760"/>
    </source>
</evidence>
<sequence length="155" mass="17960">MLKFHDLLDNAKCYEQLRELRWPEGICCPRCGSDNVTRQGRDETERDKQRYYCKACQRRFDDLSLSVFSGHHQPLKIWMHCLYLMSLNLSNRQIAQELDLNESDIYVMTQQLREAVVAKKPAVTLTGEVECDEVYVVAGHKGQPDAVKKRPARTA</sequence>
<dbReference type="Pfam" id="PF12760">
    <property type="entry name" value="Zn_ribbon_IS1595"/>
    <property type="match status" value="1"/>
</dbReference>
<dbReference type="InterPro" id="IPR051354">
    <property type="entry name" value="Transposase_27_IS1"/>
</dbReference>
<reference evidence="2" key="1">
    <citation type="submission" date="2020-01" db="EMBL/GenBank/DDBJ databases">
        <authorList>
            <person name="Meier V. D."/>
            <person name="Meier V D."/>
        </authorList>
    </citation>
    <scope>NUCLEOTIDE SEQUENCE</scope>
    <source>
        <strain evidence="2">HLG_WM_MAG_07</strain>
    </source>
</reference>
<gene>
    <name evidence="2" type="ORF">HELGO_WM30613</name>
</gene>
<dbReference type="EMBL" id="CACVAY010000016">
    <property type="protein sequence ID" value="CAA6803807.1"/>
    <property type="molecule type" value="Genomic_DNA"/>
</dbReference>
<dbReference type="InterPro" id="IPR024442">
    <property type="entry name" value="Transposase_Zn_ribbon"/>
</dbReference>
<name>A0A6S6SEK6_9GAMM</name>
<organism evidence="2">
    <name type="scientific">uncultured Thiotrichaceae bacterium</name>
    <dbReference type="NCBI Taxonomy" id="298394"/>
    <lineage>
        <taxon>Bacteria</taxon>
        <taxon>Pseudomonadati</taxon>
        <taxon>Pseudomonadota</taxon>
        <taxon>Gammaproteobacteria</taxon>
        <taxon>Thiotrichales</taxon>
        <taxon>Thiotrichaceae</taxon>
        <taxon>environmental samples</taxon>
    </lineage>
</organism>
<dbReference type="AlphaFoldDB" id="A0A6S6SEK6"/>
<feature type="domain" description="Transposase zinc-ribbon" evidence="1">
    <location>
        <begin position="9"/>
        <end position="58"/>
    </location>
</feature>
<protein>
    <submittedName>
        <fullName evidence="2">Transposase</fullName>
    </submittedName>
</protein>
<accession>A0A6S6SEK6</accession>
<dbReference type="PANTHER" id="PTHR33293">
    <property type="entry name" value="INSERTION ELEMENT IS1 1 PROTEIN INSB-RELATED"/>
    <property type="match status" value="1"/>
</dbReference>
<dbReference type="PANTHER" id="PTHR33293:SF1">
    <property type="entry name" value="INSERTION ELEMENT IS1 1 PROTEIN INSB-RELATED"/>
    <property type="match status" value="1"/>
</dbReference>